<dbReference type="HOGENOM" id="CLU_660057_0_0_9"/>
<dbReference type="RefSeq" id="WP_015925292.1">
    <property type="nucleotide sequence ID" value="NC_011898.1"/>
</dbReference>
<name>B8I342_RUMCH</name>
<evidence type="ECO:0000313" key="1">
    <source>
        <dbReference type="EMBL" id="ACL76185.1"/>
    </source>
</evidence>
<dbReference type="Gene3D" id="3.60.20.10">
    <property type="entry name" value="Glutamine Phosphoribosylpyrophosphate, subunit 1, domain 1"/>
    <property type="match status" value="1"/>
</dbReference>
<dbReference type="GO" id="GO:0051603">
    <property type="term" value="P:proteolysis involved in protein catabolic process"/>
    <property type="evidence" value="ECO:0007669"/>
    <property type="project" value="InterPro"/>
</dbReference>
<dbReference type="EMBL" id="CP001348">
    <property type="protein sequence ID" value="ACL76185.1"/>
    <property type="molecule type" value="Genomic_DNA"/>
</dbReference>
<dbReference type="AlphaFoldDB" id="B8I342"/>
<protein>
    <submittedName>
        <fullName evidence="1">20S proteasome A and B subunits</fullName>
    </submittedName>
</protein>
<reference evidence="1 2" key="1">
    <citation type="submission" date="2009-01" db="EMBL/GenBank/DDBJ databases">
        <title>Complete sequence of Clostridium cellulolyticum H10.</title>
        <authorList>
            <consortium name="US DOE Joint Genome Institute"/>
            <person name="Lucas S."/>
            <person name="Copeland A."/>
            <person name="Lapidus A."/>
            <person name="Glavina del Rio T."/>
            <person name="Dalin E."/>
            <person name="Tice H."/>
            <person name="Bruce D."/>
            <person name="Goodwin L."/>
            <person name="Pitluck S."/>
            <person name="Chertkov O."/>
            <person name="Saunders E."/>
            <person name="Brettin T."/>
            <person name="Detter J.C."/>
            <person name="Han C."/>
            <person name="Larimer F."/>
            <person name="Land M."/>
            <person name="Hauser L."/>
            <person name="Kyrpides N."/>
            <person name="Ivanova N."/>
            <person name="Zhou J."/>
            <person name="Richardson P."/>
        </authorList>
    </citation>
    <scope>NUCLEOTIDE SEQUENCE [LARGE SCALE GENOMIC DNA]</scope>
    <source>
        <strain evidence="2">ATCC 35319 / DSM 5812 / JCM 6584 / H10</strain>
    </source>
</reference>
<dbReference type="Proteomes" id="UP000001349">
    <property type="component" value="Chromosome"/>
</dbReference>
<dbReference type="Pfam" id="PF00227">
    <property type="entry name" value="Proteasome"/>
    <property type="match status" value="1"/>
</dbReference>
<dbReference type="SUPFAM" id="SSF56235">
    <property type="entry name" value="N-terminal nucleophile aminohydrolases (Ntn hydrolases)"/>
    <property type="match status" value="1"/>
</dbReference>
<dbReference type="KEGG" id="cce:Ccel_1837"/>
<gene>
    <name evidence="1" type="ordered locus">Ccel_1837</name>
</gene>
<keyword evidence="2" id="KW-1185">Reference proteome</keyword>
<dbReference type="eggNOG" id="ENOG50343S5">
    <property type="taxonomic scope" value="Bacteria"/>
</dbReference>
<dbReference type="STRING" id="394503.Ccel_1837"/>
<dbReference type="GO" id="GO:0005839">
    <property type="term" value="C:proteasome core complex"/>
    <property type="evidence" value="ECO:0007669"/>
    <property type="project" value="InterPro"/>
</dbReference>
<evidence type="ECO:0000313" key="2">
    <source>
        <dbReference type="Proteomes" id="UP000001349"/>
    </source>
</evidence>
<dbReference type="OrthoDB" id="2616792at2"/>
<accession>B8I342</accession>
<organism evidence="1 2">
    <name type="scientific">Ruminiclostridium cellulolyticum (strain ATCC 35319 / DSM 5812 / JCM 6584 / H10)</name>
    <name type="common">Clostridium cellulolyticum</name>
    <dbReference type="NCBI Taxonomy" id="394503"/>
    <lineage>
        <taxon>Bacteria</taxon>
        <taxon>Bacillati</taxon>
        <taxon>Bacillota</taxon>
        <taxon>Clostridia</taxon>
        <taxon>Eubacteriales</taxon>
        <taxon>Oscillospiraceae</taxon>
        <taxon>Ruminiclostridium</taxon>
    </lineage>
</organism>
<dbReference type="InterPro" id="IPR029055">
    <property type="entry name" value="Ntn_hydrolases_N"/>
</dbReference>
<proteinExistence type="predicted"/>
<dbReference type="InterPro" id="IPR001353">
    <property type="entry name" value="Proteasome_sua/b"/>
</dbReference>
<keyword evidence="1" id="KW-0647">Proteasome</keyword>
<sequence>MSLCVAMNNPKNFVYIASDGRIRNIGNRLISDNHNKITKITDHVLLFASGVQGAADYVAKKVKKEVNEQTPISEIFTLVQNESRKCHEDYLKRYPELNRFCNSGHTTIAAILAYYDLKQNICGYVEYSHVNGFIPMVHNDSELKTRGMGQDFALELILKNFSNIQPVDNIVNAYRQVSQKEDAVGGKITIYCIDRNGAKLVYEDAMQDLTFGRNVKMGPDARLSWGQVTDQPFIPQTAADVGALTSQQLYTTLGLDYVVTGKIFASQINGGIANLTDSVTIGTPNSDGDKSIYFENMGNPVATIYKNRNGELSIWCDNKIRLSGYDGTQIVGAVGFFDKEPIPKQTASKLPNTITYNRFRKFE</sequence>